<name>A0A1Y3AU02_EURMA</name>
<evidence type="ECO:0000313" key="12">
    <source>
        <dbReference type="EMBL" id="OTF71960.1"/>
    </source>
</evidence>
<evidence type="ECO:0000256" key="9">
    <source>
        <dbReference type="ARBA" id="ARBA00075216"/>
    </source>
</evidence>
<dbReference type="GO" id="GO:0005524">
    <property type="term" value="F:ATP binding"/>
    <property type="evidence" value="ECO:0007669"/>
    <property type="project" value="UniProtKB-UniRule"/>
</dbReference>
<dbReference type="EMBL" id="MUJZ01058507">
    <property type="protein sequence ID" value="OTF71960.1"/>
    <property type="molecule type" value="Genomic_DNA"/>
</dbReference>
<keyword evidence="13" id="KW-1185">Reference proteome</keyword>
<evidence type="ECO:0000256" key="8">
    <source>
        <dbReference type="ARBA" id="ARBA00071654"/>
    </source>
</evidence>
<evidence type="ECO:0000256" key="2">
    <source>
        <dbReference type="ARBA" id="ARBA00011233"/>
    </source>
</evidence>
<feature type="non-terminal residue" evidence="12">
    <location>
        <position position="1"/>
    </location>
</feature>
<dbReference type="NCBIfam" id="TIGR00636">
    <property type="entry name" value="PduO_Nterm"/>
    <property type="match status" value="1"/>
</dbReference>
<dbReference type="PANTHER" id="PTHR12213:SF0">
    <property type="entry name" value="CORRINOID ADENOSYLTRANSFERASE MMAB"/>
    <property type="match status" value="1"/>
</dbReference>
<dbReference type="Gene3D" id="1.20.1200.10">
    <property type="entry name" value="Cobalamin adenosyltransferase-like"/>
    <property type="match status" value="1"/>
</dbReference>
<keyword evidence="5 10" id="KW-0067">ATP-binding</keyword>
<comment type="caution">
    <text evidence="12">The sequence shown here is derived from an EMBL/GenBank/DDBJ whole genome shotgun (WGS) entry which is preliminary data.</text>
</comment>
<keyword evidence="4 10" id="KW-0547">Nucleotide-binding</keyword>
<dbReference type="InterPro" id="IPR029499">
    <property type="entry name" value="PduO-typ"/>
</dbReference>
<comment type="function">
    <text evidence="7">Converts cob(I)alamin to adenosylcobalamin (adenosylcob(III)alamin), a coenzyme for methylmalonyl-CoA mutase, therefore participates in the final step of the vitamin B12 conversion. Generates adenosylcobalamin (AdoCbl) and directly delivers the cofactor to MUT in a transfer that is stimulated by ATP-binding to MMAB and gated by MMAA.</text>
</comment>
<evidence type="ECO:0000256" key="1">
    <source>
        <dbReference type="ARBA" id="ARBA00007487"/>
    </source>
</evidence>
<dbReference type="FunFam" id="1.20.1200.10:FF:000001">
    <property type="entry name" value="Cob(I)yrinic acid a,c-diamide adenosyltransferase"/>
    <property type="match status" value="1"/>
</dbReference>
<keyword evidence="3 10" id="KW-0808">Transferase</keyword>
<evidence type="ECO:0000256" key="10">
    <source>
        <dbReference type="RuleBase" id="RU366026"/>
    </source>
</evidence>
<dbReference type="AlphaFoldDB" id="A0A1Y3AU02"/>
<dbReference type="OrthoDB" id="549173at2759"/>
<evidence type="ECO:0000256" key="7">
    <source>
        <dbReference type="ARBA" id="ARBA00056747"/>
    </source>
</evidence>
<gene>
    <name evidence="12" type="ORF">BLA29_000210</name>
</gene>
<evidence type="ECO:0000256" key="6">
    <source>
        <dbReference type="ARBA" id="ARBA00051988"/>
    </source>
</evidence>
<reference evidence="12 13" key="1">
    <citation type="submission" date="2017-03" db="EMBL/GenBank/DDBJ databases">
        <title>Genome Survey of Euroglyphus maynei.</title>
        <authorList>
            <person name="Arlian L.G."/>
            <person name="Morgan M.S."/>
            <person name="Rider S.D."/>
        </authorList>
    </citation>
    <scope>NUCLEOTIDE SEQUENCE [LARGE SCALE GENOMIC DNA]</scope>
    <source>
        <strain evidence="12">Arlian Lab</strain>
        <tissue evidence="12">Whole body</tissue>
    </source>
</reference>
<protein>
    <recommendedName>
        <fullName evidence="8">Corrinoid adenosyltransferase MMAB</fullName>
    </recommendedName>
    <alternativeName>
        <fullName evidence="9">ATP:co(I)rrinoid adenosyltransferase MMAB</fullName>
    </alternativeName>
</protein>
<dbReference type="GO" id="GO:0009235">
    <property type="term" value="P:cobalamin metabolic process"/>
    <property type="evidence" value="ECO:0007669"/>
    <property type="project" value="UniProtKB-ARBA"/>
</dbReference>
<evidence type="ECO:0000256" key="3">
    <source>
        <dbReference type="ARBA" id="ARBA00022679"/>
    </source>
</evidence>
<comment type="catalytic activity">
    <reaction evidence="6">
        <text>cob(I)alamin-[corrinoid adenosyltransferase] + ATP = apo-[corrinoid adenosyltransferase] + adenosylcob(III)alamin + triphosphate</text>
        <dbReference type="Rhea" id="RHEA:56796"/>
        <dbReference type="Rhea" id="RHEA-COMP:14743"/>
        <dbReference type="Rhea" id="RHEA-COMP:14744"/>
        <dbReference type="ChEBI" id="CHEBI:18036"/>
        <dbReference type="ChEBI" id="CHEBI:18408"/>
        <dbReference type="ChEBI" id="CHEBI:30616"/>
        <dbReference type="ChEBI" id="CHEBI:60488"/>
        <dbReference type="ChEBI" id="CHEBI:83228"/>
    </reaction>
    <physiologicalReaction direction="left-to-right" evidence="6">
        <dbReference type="Rhea" id="RHEA:56797"/>
    </physiologicalReaction>
</comment>
<accession>A0A1Y3AU02</accession>
<evidence type="ECO:0000256" key="5">
    <source>
        <dbReference type="ARBA" id="ARBA00022840"/>
    </source>
</evidence>
<dbReference type="InterPro" id="IPR036451">
    <property type="entry name" value="CblAdoTrfase-like_sf"/>
</dbReference>
<proteinExistence type="inferred from homology"/>
<evidence type="ECO:0000259" key="11">
    <source>
        <dbReference type="Pfam" id="PF01923"/>
    </source>
</evidence>
<feature type="domain" description="Cobalamin adenosyltransferase-like" evidence="11">
    <location>
        <begin position="29"/>
        <end position="195"/>
    </location>
</feature>
<dbReference type="Proteomes" id="UP000194236">
    <property type="component" value="Unassembled WGS sequence"/>
</dbReference>
<dbReference type="Pfam" id="PF01923">
    <property type="entry name" value="Cob_adeno_trans"/>
    <property type="match status" value="1"/>
</dbReference>
<dbReference type="SUPFAM" id="SSF89028">
    <property type="entry name" value="Cobalamin adenosyltransferase-like"/>
    <property type="match status" value="1"/>
</dbReference>
<dbReference type="InterPro" id="IPR016030">
    <property type="entry name" value="CblAdoTrfase-like"/>
</dbReference>
<dbReference type="GO" id="GO:0008817">
    <property type="term" value="F:corrinoid adenosyltransferase activity"/>
    <property type="evidence" value="ECO:0007669"/>
    <property type="project" value="TreeGrafter"/>
</dbReference>
<evidence type="ECO:0000313" key="13">
    <source>
        <dbReference type="Proteomes" id="UP000194236"/>
    </source>
</evidence>
<evidence type="ECO:0000256" key="4">
    <source>
        <dbReference type="ARBA" id="ARBA00022741"/>
    </source>
</evidence>
<dbReference type="PANTHER" id="PTHR12213">
    <property type="entry name" value="CORRINOID ADENOSYLTRANSFERASE"/>
    <property type="match status" value="1"/>
</dbReference>
<organism evidence="12 13">
    <name type="scientific">Euroglyphus maynei</name>
    <name type="common">Mayne's house dust mite</name>
    <dbReference type="NCBI Taxonomy" id="6958"/>
    <lineage>
        <taxon>Eukaryota</taxon>
        <taxon>Metazoa</taxon>
        <taxon>Ecdysozoa</taxon>
        <taxon>Arthropoda</taxon>
        <taxon>Chelicerata</taxon>
        <taxon>Arachnida</taxon>
        <taxon>Acari</taxon>
        <taxon>Acariformes</taxon>
        <taxon>Sarcoptiformes</taxon>
        <taxon>Astigmata</taxon>
        <taxon>Psoroptidia</taxon>
        <taxon>Analgoidea</taxon>
        <taxon>Pyroglyphidae</taxon>
        <taxon>Pyroglyphinae</taxon>
        <taxon>Euroglyphus</taxon>
    </lineage>
</organism>
<comment type="similarity">
    <text evidence="1 10">Belongs to the Cob(I)alamin adenosyltransferase family.</text>
</comment>
<comment type="subunit">
    <text evidence="2">Homotrimer.</text>
</comment>
<sequence length="218" mass="24756">FRRSPLITNPLNQLLSSSSSSNGQEKFCIYTRTGDSGTSGLFSGERRPKDDAIFEALGTTDELTSCIGFAREFIKDSVILDELEQIQCILQDLQATVATPKSSSNEFQIRKTKWNVNHLIDLEKWLEIHTAKLPPLRNFILPSGGKAASSLHLARAICRRAERRLIPLLDEGLELPVVQYLNRLSSYLFIVARVCCQQEGHTEVVYWERPKYNRQDDD</sequence>